<protein>
    <submittedName>
        <fullName evidence="1">Uncharacterized protein</fullName>
    </submittedName>
</protein>
<comment type="caution">
    <text evidence="1">The sequence shown here is derived from an EMBL/GenBank/DDBJ whole genome shotgun (WGS) entry which is preliminary data.</text>
</comment>
<dbReference type="EMBL" id="BEGY01000001">
    <property type="protein sequence ID" value="GAX72943.1"/>
    <property type="molecule type" value="Genomic_DNA"/>
</dbReference>
<gene>
    <name evidence="1" type="ORF">CEUSTIGMA_g398.t1</name>
</gene>
<proteinExistence type="predicted"/>
<organism evidence="1 2">
    <name type="scientific">Chlamydomonas eustigma</name>
    <dbReference type="NCBI Taxonomy" id="1157962"/>
    <lineage>
        <taxon>Eukaryota</taxon>
        <taxon>Viridiplantae</taxon>
        <taxon>Chlorophyta</taxon>
        <taxon>core chlorophytes</taxon>
        <taxon>Chlorophyceae</taxon>
        <taxon>CS clade</taxon>
        <taxon>Chlamydomonadales</taxon>
        <taxon>Chlamydomonadaceae</taxon>
        <taxon>Chlamydomonas</taxon>
    </lineage>
</organism>
<sequence length="203" mass="23300">MRQPGKDGGKSVPRFHREGYANLEHAKEADLKLVLLDCLECLLMKTRHANMTERALADILKKVKIGYERTGKHSLANLIPSSFKSLLSMLTDSGLCSYCQLIEYCQCPCGQVYRCKDQHETSCPNVKCKRPRDTSCNTLLVSPLEGWLKNCFDIPILAEALGSWRDRQSTDGIMRELHKKQRSWQLTLCNMRQNRLRSVELKR</sequence>
<name>A0A250WQ45_9CHLO</name>
<dbReference type="Proteomes" id="UP000232323">
    <property type="component" value="Unassembled WGS sequence"/>
</dbReference>
<accession>A0A250WQ45</accession>
<evidence type="ECO:0000313" key="1">
    <source>
        <dbReference type="EMBL" id="GAX72943.1"/>
    </source>
</evidence>
<evidence type="ECO:0000313" key="2">
    <source>
        <dbReference type="Proteomes" id="UP000232323"/>
    </source>
</evidence>
<keyword evidence="2" id="KW-1185">Reference proteome</keyword>
<dbReference type="AlphaFoldDB" id="A0A250WQ45"/>
<reference evidence="1 2" key="1">
    <citation type="submission" date="2017-08" db="EMBL/GenBank/DDBJ databases">
        <title>Acidophilic green algal genome provides insights into adaptation to an acidic environment.</title>
        <authorList>
            <person name="Hirooka S."/>
            <person name="Hirose Y."/>
            <person name="Kanesaki Y."/>
            <person name="Higuchi S."/>
            <person name="Fujiwara T."/>
            <person name="Onuma R."/>
            <person name="Era A."/>
            <person name="Ohbayashi R."/>
            <person name="Uzuka A."/>
            <person name="Nozaki H."/>
            <person name="Yoshikawa H."/>
            <person name="Miyagishima S.Y."/>
        </authorList>
    </citation>
    <scope>NUCLEOTIDE SEQUENCE [LARGE SCALE GENOMIC DNA]</scope>
    <source>
        <strain evidence="1 2">NIES-2499</strain>
    </source>
</reference>